<keyword evidence="3" id="KW-1185">Reference proteome</keyword>
<evidence type="ECO:0000256" key="1">
    <source>
        <dbReference type="SAM" id="MobiDB-lite"/>
    </source>
</evidence>
<dbReference type="PATRIC" id="fig|1227500.6.peg.3499"/>
<gene>
    <name evidence="2" type="ORF">C494_17373</name>
</gene>
<dbReference type="AlphaFoldDB" id="L9W4C8"/>
<organism evidence="2 3">
    <name type="scientific">Natronorubrum bangense JCM 10635</name>
    <dbReference type="NCBI Taxonomy" id="1227500"/>
    <lineage>
        <taxon>Archaea</taxon>
        <taxon>Methanobacteriati</taxon>
        <taxon>Methanobacteriota</taxon>
        <taxon>Stenosarchaea group</taxon>
        <taxon>Halobacteria</taxon>
        <taxon>Halobacteriales</taxon>
        <taxon>Natrialbaceae</taxon>
        <taxon>Natronorubrum</taxon>
    </lineage>
</organism>
<evidence type="ECO:0000313" key="2">
    <source>
        <dbReference type="EMBL" id="ELY44187.1"/>
    </source>
</evidence>
<evidence type="ECO:0000313" key="3">
    <source>
        <dbReference type="Proteomes" id="UP000011690"/>
    </source>
</evidence>
<dbReference type="EMBL" id="AOHY01000053">
    <property type="protein sequence ID" value="ELY44187.1"/>
    <property type="molecule type" value="Genomic_DNA"/>
</dbReference>
<dbReference type="InterPro" id="IPR043858">
    <property type="entry name" value="DUF5820"/>
</dbReference>
<dbReference type="eggNOG" id="arCOG04630">
    <property type="taxonomic scope" value="Archaea"/>
</dbReference>
<dbReference type="Pfam" id="PF19137">
    <property type="entry name" value="DUF5820"/>
    <property type="match status" value="1"/>
</dbReference>
<reference evidence="2 3" key="1">
    <citation type="journal article" date="2014" name="PLoS Genet.">
        <title>Phylogenetically driven sequencing of extremely halophilic archaea reveals strategies for static and dynamic osmo-response.</title>
        <authorList>
            <person name="Becker E.A."/>
            <person name="Seitzer P.M."/>
            <person name="Tritt A."/>
            <person name="Larsen D."/>
            <person name="Krusor M."/>
            <person name="Yao A.I."/>
            <person name="Wu D."/>
            <person name="Madern D."/>
            <person name="Eisen J.A."/>
            <person name="Darling A.E."/>
            <person name="Facciotti M.T."/>
        </authorList>
    </citation>
    <scope>NUCLEOTIDE SEQUENCE [LARGE SCALE GENOMIC DNA]</scope>
    <source>
        <strain evidence="2 3">JCM 10635</strain>
    </source>
</reference>
<feature type="region of interest" description="Disordered" evidence="1">
    <location>
        <begin position="1"/>
        <end position="56"/>
    </location>
</feature>
<sequence length="202" mass="22222">MAAGETSRSSDGLLSSSSGTTATVALGTRDSSSEPRVGDEDLGMPAVAESMPDTPADDDIERALSSLADGWTVWNHGEDGRLVLAYRPDVFNADDFPAACLPTLYLTHGKRTRRPGTNPTSRTDDTDWYVTLYLEPDVSAENERFPTQSDAVARALELAKAFDDGEIDYRELYQVPRETYFDRLDELTGSDDCDDRSDHRTT</sequence>
<name>L9W4C8_9EURY</name>
<protein>
    <submittedName>
        <fullName evidence="2">Uncharacterized protein</fullName>
    </submittedName>
</protein>
<comment type="caution">
    <text evidence="2">The sequence shown here is derived from an EMBL/GenBank/DDBJ whole genome shotgun (WGS) entry which is preliminary data.</text>
</comment>
<feature type="compositionally biased region" description="Low complexity" evidence="1">
    <location>
        <begin position="1"/>
        <end position="28"/>
    </location>
</feature>
<dbReference type="STRING" id="1227500.C494_17373"/>
<dbReference type="Proteomes" id="UP000011690">
    <property type="component" value="Unassembled WGS sequence"/>
</dbReference>
<proteinExistence type="predicted"/>
<accession>L9W4C8</accession>